<dbReference type="Pfam" id="PF00560">
    <property type="entry name" value="LRR_1"/>
    <property type="match status" value="1"/>
</dbReference>
<dbReference type="PANTHER" id="PTHR48060">
    <property type="entry name" value="DNA DAMAGE-REPAIR/TOLERATION PROTEIN DRT100"/>
    <property type="match status" value="1"/>
</dbReference>
<feature type="region of interest" description="Disordered" evidence="9">
    <location>
        <begin position="314"/>
        <end position="336"/>
    </location>
</feature>
<comment type="subcellular location">
    <subcellularLocation>
        <location evidence="1">Membrane</location>
    </subcellularLocation>
</comment>
<evidence type="ECO:0000313" key="12">
    <source>
        <dbReference type="EMBL" id="RZC84305.1"/>
    </source>
</evidence>
<name>A0A4Y7LJL8_PAPSO</name>
<dbReference type="FunFam" id="3.80.10.10:FF:000062">
    <property type="entry name" value="protein STRUBBELIG-RECEPTOR FAMILY 3"/>
    <property type="match status" value="1"/>
</dbReference>
<evidence type="ECO:0000256" key="2">
    <source>
        <dbReference type="ARBA" id="ARBA00022614"/>
    </source>
</evidence>
<dbReference type="InterPro" id="IPR053211">
    <property type="entry name" value="DNA_repair-toleration"/>
</dbReference>
<sequence>MAKLYLRISIIMYLSSAVLFLQAFALTDPSDVAVLQDLYMSLKQPPQLVGWNLSGGDPCEEAWKGISCSGSSVIIIKLNGLELTGSLGGNLSDLLQLKQLDFSHNYIEGEVPMSLPPNATHIDLSCNNFKNTNLSLESMKYLEYLNLSHNSLSGPLGNTFTGFPNLKQMDLSHNKFTGNLPSTFESLTNLKSLFLQNNEFNGSVSVLVPLALHELDFRTNRFNARPGDLSLLPEPQMTDSEIAEFNYMFDLKERERRFRGRHSICPVLPIPRSEYERMWPEGMKFANAKEAIQFQIDRARAREIDAARAREIDAARARSRTGRSQGPSGNGFVCRR</sequence>
<dbReference type="Pfam" id="PF13855">
    <property type="entry name" value="LRR_8"/>
    <property type="match status" value="1"/>
</dbReference>
<feature type="signal peptide" evidence="10">
    <location>
        <begin position="1"/>
        <end position="25"/>
    </location>
</feature>
<dbReference type="STRING" id="3469.A0A4Y7LJL8"/>
<evidence type="ECO:0000256" key="5">
    <source>
        <dbReference type="ARBA" id="ARBA00022737"/>
    </source>
</evidence>
<keyword evidence="2" id="KW-0433">Leucine-rich repeat</keyword>
<evidence type="ECO:0000259" key="11">
    <source>
        <dbReference type="Pfam" id="PF08263"/>
    </source>
</evidence>
<dbReference type="Gramene" id="RZC84305">
    <property type="protein sequence ID" value="RZC84305"/>
    <property type="gene ID" value="C5167_047092"/>
</dbReference>
<keyword evidence="6" id="KW-1133">Transmembrane helix</keyword>
<gene>
    <name evidence="12" type="ORF">C5167_047092</name>
</gene>
<dbReference type="InterPro" id="IPR001611">
    <property type="entry name" value="Leu-rich_rpt"/>
</dbReference>
<evidence type="ECO:0000256" key="3">
    <source>
        <dbReference type="ARBA" id="ARBA00022692"/>
    </source>
</evidence>
<feature type="domain" description="Leucine-rich repeat-containing N-terminal plant-type" evidence="11">
    <location>
        <begin position="29"/>
        <end position="69"/>
    </location>
</feature>
<keyword evidence="13" id="KW-1185">Reference proteome</keyword>
<dbReference type="SUPFAM" id="SSF52058">
    <property type="entry name" value="L domain-like"/>
    <property type="match status" value="1"/>
</dbReference>
<keyword evidence="3" id="KW-0812">Transmembrane</keyword>
<accession>A0A4Y7LJL8</accession>
<evidence type="ECO:0000256" key="6">
    <source>
        <dbReference type="ARBA" id="ARBA00022989"/>
    </source>
</evidence>
<evidence type="ECO:0000256" key="10">
    <source>
        <dbReference type="SAM" id="SignalP"/>
    </source>
</evidence>
<feature type="chain" id="PRO_5021294644" description="Leucine-rich repeat-containing N-terminal plant-type domain-containing protein" evidence="10">
    <location>
        <begin position="26"/>
        <end position="336"/>
    </location>
</feature>
<dbReference type="AlphaFoldDB" id="A0A4Y7LJL8"/>
<evidence type="ECO:0000256" key="8">
    <source>
        <dbReference type="ARBA" id="ARBA00023170"/>
    </source>
</evidence>
<evidence type="ECO:0000313" key="13">
    <source>
        <dbReference type="Proteomes" id="UP000316621"/>
    </source>
</evidence>
<organism evidence="12 13">
    <name type="scientific">Papaver somniferum</name>
    <name type="common">Opium poppy</name>
    <dbReference type="NCBI Taxonomy" id="3469"/>
    <lineage>
        <taxon>Eukaryota</taxon>
        <taxon>Viridiplantae</taxon>
        <taxon>Streptophyta</taxon>
        <taxon>Embryophyta</taxon>
        <taxon>Tracheophyta</taxon>
        <taxon>Spermatophyta</taxon>
        <taxon>Magnoliopsida</taxon>
        <taxon>Ranunculales</taxon>
        <taxon>Papaveraceae</taxon>
        <taxon>Papaveroideae</taxon>
        <taxon>Papaver</taxon>
    </lineage>
</organism>
<keyword evidence="7" id="KW-0472">Membrane</keyword>
<dbReference type="Pfam" id="PF08263">
    <property type="entry name" value="LRRNT_2"/>
    <property type="match status" value="1"/>
</dbReference>
<reference evidence="12 13" key="1">
    <citation type="journal article" date="2018" name="Science">
        <title>The opium poppy genome and morphinan production.</title>
        <authorList>
            <person name="Guo L."/>
            <person name="Winzer T."/>
            <person name="Yang X."/>
            <person name="Li Y."/>
            <person name="Ning Z."/>
            <person name="He Z."/>
            <person name="Teodor R."/>
            <person name="Lu Y."/>
            <person name="Bowser T.A."/>
            <person name="Graham I.A."/>
            <person name="Ye K."/>
        </authorList>
    </citation>
    <scope>NUCLEOTIDE SEQUENCE [LARGE SCALE GENOMIC DNA]</scope>
    <source>
        <strain evidence="13">cv. HN1</strain>
        <tissue evidence="12">Leaves</tissue>
    </source>
</reference>
<dbReference type="InterPro" id="IPR013210">
    <property type="entry name" value="LRR_N_plant-typ"/>
</dbReference>
<proteinExistence type="predicted"/>
<evidence type="ECO:0000256" key="4">
    <source>
        <dbReference type="ARBA" id="ARBA00022729"/>
    </source>
</evidence>
<keyword evidence="4 10" id="KW-0732">Signal</keyword>
<keyword evidence="5" id="KW-0677">Repeat</keyword>
<evidence type="ECO:0000256" key="7">
    <source>
        <dbReference type="ARBA" id="ARBA00023136"/>
    </source>
</evidence>
<dbReference type="GO" id="GO:0016020">
    <property type="term" value="C:membrane"/>
    <property type="evidence" value="ECO:0007669"/>
    <property type="project" value="UniProtKB-SubCell"/>
</dbReference>
<dbReference type="PANTHER" id="PTHR48060:SF21">
    <property type="entry name" value="L DOMAIN-LIKE PROTEIN"/>
    <property type="match status" value="1"/>
</dbReference>
<dbReference type="Proteomes" id="UP000316621">
    <property type="component" value="Chromosome 11"/>
</dbReference>
<evidence type="ECO:0000256" key="1">
    <source>
        <dbReference type="ARBA" id="ARBA00004370"/>
    </source>
</evidence>
<dbReference type="EMBL" id="CM010725">
    <property type="protein sequence ID" value="RZC84305.1"/>
    <property type="molecule type" value="Genomic_DNA"/>
</dbReference>
<protein>
    <recommendedName>
        <fullName evidence="11">Leucine-rich repeat-containing N-terminal plant-type domain-containing protein</fullName>
    </recommendedName>
</protein>
<dbReference type="Gene3D" id="3.80.10.10">
    <property type="entry name" value="Ribonuclease Inhibitor"/>
    <property type="match status" value="1"/>
</dbReference>
<evidence type="ECO:0000256" key="9">
    <source>
        <dbReference type="SAM" id="MobiDB-lite"/>
    </source>
</evidence>
<dbReference type="InterPro" id="IPR032675">
    <property type="entry name" value="LRR_dom_sf"/>
</dbReference>
<keyword evidence="8" id="KW-0675">Receptor</keyword>